<dbReference type="GO" id="GO:0004518">
    <property type="term" value="F:nuclease activity"/>
    <property type="evidence" value="ECO:0007669"/>
    <property type="project" value="UniProtKB-KW"/>
</dbReference>
<dbReference type="InterPro" id="IPR027806">
    <property type="entry name" value="HARBI1_dom"/>
</dbReference>
<dbReference type="PANTHER" id="PTHR22930:SF281">
    <property type="entry name" value="NUCLEASE"/>
    <property type="match status" value="1"/>
</dbReference>
<dbReference type="GO" id="GO:0016787">
    <property type="term" value="F:hydrolase activity"/>
    <property type="evidence" value="ECO:0007669"/>
    <property type="project" value="UniProtKB-KW"/>
</dbReference>
<evidence type="ECO:0000256" key="2">
    <source>
        <dbReference type="ARBA" id="ARBA00004123"/>
    </source>
</evidence>
<accession>A0A445GHA7</accession>
<evidence type="ECO:0000256" key="6">
    <source>
        <dbReference type="ARBA" id="ARBA00022801"/>
    </source>
</evidence>
<evidence type="ECO:0000256" key="7">
    <source>
        <dbReference type="ARBA" id="ARBA00023242"/>
    </source>
</evidence>
<keyword evidence="5" id="KW-0479">Metal-binding</keyword>
<reference evidence="9 10" key="1">
    <citation type="submission" date="2018-09" db="EMBL/GenBank/DDBJ databases">
        <title>A high-quality reference genome of wild soybean provides a powerful tool to mine soybean genomes.</title>
        <authorList>
            <person name="Xie M."/>
            <person name="Chung C.Y.L."/>
            <person name="Li M.-W."/>
            <person name="Wong F.-L."/>
            <person name="Chan T.-F."/>
            <person name="Lam H.-M."/>
        </authorList>
    </citation>
    <scope>NUCLEOTIDE SEQUENCE [LARGE SCALE GENOMIC DNA]</scope>
    <source>
        <strain evidence="10">cv. W05</strain>
        <tissue evidence="9">Hypocotyl of etiolated seedlings</tissue>
    </source>
</reference>
<evidence type="ECO:0000259" key="8">
    <source>
        <dbReference type="Pfam" id="PF13359"/>
    </source>
</evidence>
<evidence type="ECO:0000313" key="10">
    <source>
        <dbReference type="Proteomes" id="UP000289340"/>
    </source>
</evidence>
<evidence type="ECO:0000256" key="1">
    <source>
        <dbReference type="ARBA" id="ARBA00001968"/>
    </source>
</evidence>
<evidence type="ECO:0000313" key="9">
    <source>
        <dbReference type="EMBL" id="RZB60578.1"/>
    </source>
</evidence>
<dbReference type="InterPro" id="IPR045249">
    <property type="entry name" value="HARBI1-like"/>
</dbReference>
<dbReference type="EMBL" id="QZWG01000016">
    <property type="protein sequence ID" value="RZB60578.1"/>
    <property type="molecule type" value="Genomic_DNA"/>
</dbReference>
<protein>
    <recommendedName>
        <fullName evidence="8">DDE Tnp4 domain-containing protein</fullName>
    </recommendedName>
</protein>
<proteinExistence type="inferred from homology"/>
<gene>
    <name evidence="9" type="ORF">D0Y65_043372</name>
</gene>
<keyword evidence="4" id="KW-0540">Nuclease</keyword>
<comment type="cofactor">
    <cofactor evidence="1">
        <name>a divalent metal cation</name>
        <dbReference type="ChEBI" id="CHEBI:60240"/>
    </cofactor>
</comment>
<evidence type="ECO:0000256" key="3">
    <source>
        <dbReference type="ARBA" id="ARBA00006958"/>
    </source>
</evidence>
<keyword evidence="7" id="KW-0539">Nucleus</keyword>
<feature type="domain" description="DDE Tnp4" evidence="8">
    <location>
        <begin position="156"/>
        <end position="213"/>
    </location>
</feature>
<dbReference type="Pfam" id="PF13359">
    <property type="entry name" value="DDE_Tnp_4"/>
    <property type="match status" value="1"/>
</dbReference>
<dbReference type="GO" id="GO:0046872">
    <property type="term" value="F:metal ion binding"/>
    <property type="evidence" value="ECO:0007669"/>
    <property type="project" value="UniProtKB-KW"/>
</dbReference>
<comment type="caution">
    <text evidence="9">The sequence shown here is derived from an EMBL/GenBank/DDBJ whole genome shotgun (WGS) entry which is preliminary data.</text>
</comment>
<dbReference type="Proteomes" id="UP000289340">
    <property type="component" value="Chromosome 16"/>
</dbReference>
<organism evidence="9 10">
    <name type="scientific">Glycine soja</name>
    <name type="common">Wild soybean</name>
    <dbReference type="NCBI Taxonomy" id="3848"/>
    <lineage>
        <taxon>Eukaryota</taxon>
        <taxon>Viridiplantae</taxon>
        <taxon>Streptophyta</taxon>
        <taxon>Embryophyta</taxon>
        <taxon>Tracheophyta</taxon>
        <taxon>Spermatophyta</taxon>
        <taxon>Magnoliopsida</taxon>
        <taxon>eudicotyledons</taxon>
        <taxon>Gunneridae</taxon>
        <taxon>Pentapetalae</taxon>
        <taxon>rosids</taxon>
        <taxon>fabids</taxon>
        <taxon>Fabales</taxon>
        <taxon>Fabaceae</taxon>
        <taxon>Papilionoideae</taxon>
        <taxon>50 kb inversion clade</taxon>
        <taxon>NPAAA clade</taxon>
        <taxon>indigoferoid/millettioid clade</taxon>
        <taxon>Phaseoleae</taxon>
        <taxon>Glycine</taxon>
        <taxon>Glycine subgen. Soja</taxon>
    </lineage>
</organism>
<dbReference type="AlphaFoldDB" id="A0A445GHA7"/>
<evidence type="ECO:0000256" key="4">
    <source>
        <dbReference type="ARBA" id="ARBA00022722"/>
    </source>
</evidence>
<name>A0A445GHA7_GLYSO</name>
<keyword evidence="6" id="KW-0378">Hydrolase</keyword>
<sequence>MKVQAEGGGLFRYESAANMLEGGGKTLILNPMELEEIGFKIVVYLFSLIGLYSVDSKEMESNIVDGSTASRKRKRDEEEEEELEQTFFIIVNVTTMILGALTWYHDKSTETISKQIKNVLRAIMKVSKEYLKFHDYNLEGSVEIKWRWFKNSIGALDGIHIPVTVTAEDRPRYHNRKGDIFTNVLGACGPNLRFIYVLPGWEGSAGDSRVFSNFVQAFWSSPHGNNVKNHFKLWRTWYGIVSDILSQSGFDWDSTKYMITIENEIAWNEYVKDRATGLGAENALDADDIMSKETNEEETIHTVSFDLIKFRHKKKHFPK</sequence>
<keyword evidence="10" id="KW-1185">Reference proteome</keyword>
<dbReference type="GO" id="GO:0005634">
    <property type="term" value="C:nucleus"/>
    <property type="evidence" value="ECO:0007669"/>
    <property type="project" value="UniProtKB-SubCell"/>
</dbReference>
<comment type="similarity">
    <text evidence="3">Belongs to the HARBI1 family.</text>
</comment>
<comment type="subcellular location">
    <subcellularLocation>
        <location evidence="2">Nucleus</location>
    </subcellularLocation>
</comment>
<dbReference type="PANTHER" id="PTHR22930">
    <property type="match status" value="1"/>
</dbReference>
<evidence type="ECO:0000256" key="5">
    <source>
        <dbReference type="ARBA" id="ARBA00022723"/>
    </source>
</evidence>